<feature type="non-terminal residue" evidence="6">
    <location>
        <position position="1"/>
    </location>
</feature>
<dbReference type="OrthoDB" id="298012at2759"/>
<evidence type="ECO:0000256" key="3">
    <source>
        <dbReference type="ARBA" id="ARBA00022643"/>
    </source>
</evidence>
<dbReference type="InterPro" id="IPR002563">
    <property type="entry name" value="Flavin_Rdtase-like_dom"/>
</dbReference>
<dbReference type="AlphaFoldDB" id="A0A0C3NJK8"/>
<evidence type="ECO:0000256" key="2">
    <source>
        <dbReference type="ARBA" id="ARBA00022630"/>
    </source>
</evidence>
<dbReference type="SMART" id="SM00903">
    <property type="entry name" value="Flavin_Reduct"/>
    <property type="match status" value="1"/>
</dbReference>
<evidence type="ECO:0000313" key="7">
    <source>
        <dbReference type="Proteomes" id="UP000053257"/>
    </source>
</evidence>
<dbReference type="PANTHER" id="PTHR33798">
    <property type="entry name" value="FLAVOPROTEIN OXYGENASE"/>
    <property type="match status" value="1"/>
</dbReference>
<comment type="cofactor">
    <cofactor evidence="1">
        <name>FMN</name>
        <dbReference type="ChEBI" id="CHEBI:58210"/>
    </cofactor>
</comment>
<sequence>LPDFPAGFAGQYTAPPNPTWTFGQKVEATPEGRAFMEGEKQGWTTVNAEEQSPAYYQLMISGIAPRPIGMVSSVSESGVENLAVFSWFNMVSHDPPVVSLSMSDVGERFKDTVANIRATKEFVVNTVSTPFIQNANVTAIDTPPDVSEWDISGLTKVPSLSVKPPRVKESVFSMECELFQAVDIVVPETGRHTTTLVLGRVKRLHVRNDALITRHSASADATAHTVDITKTQYAARIGDISYTAVGPFFRIPRASWAGDREKV</sequence>
<dbReference type="GO" id="GO:0010181">
    <property type="term" value="F:FMN binding"/>
    <property type="evidence" value="ECO:0007669"/>
    <property type="project" value="InterPro"/>
</dbReference>
<reference evidence="6 7" key="1">
    <citation type="journal article" date="2014" name="PLoS Genet.">
        <title>Analysis of the Phlebiopsis gigantea genome, transcriptome and secretome provides insight into its pioneer colonization strategies of wood.</title>
        <authorList>
            <person name="Hori C."/>
            <person name="Ishida T."/>
            <person name="Igarashi K."/>
            <person name="Samejima M."/>
            <person name="Suzuki H."/>
            <person name="Master E."/>
            <person name="Ferreira P."/>
            <person name="Ruiz-Duenas F.J."/>
            <person name="Held B."/>
            <person name="Canessa P."/>
            <person name="Larrondo L.F."/>
            <person name="Schmoll M."/>
            <person name="Druzhinina I.S."/>
            <person name="Kubicek C.P."/>
            <person name="Gaskell J.A."/>
            <person name="Kersten P."/>
            <person name="St John F."/>
            <person name="Glasner J."/>
            <person name="Sabat G."/>
            <person name="Splinter BonDurant S."/>
            <person name="Syed K."/>
            <person name="Yadav J."/>
            <person name="Mgbeahuruike A.C."/>
            <person name="Kovalchuk A."/>
            <person name="Asiegbu F.O."/>
            <person name="Lackner G."/>
            <person name="Hoffmeister D."/>
            <person name="Rencoret J."/>
            <person name="Gutierrez A."/>
            <person name="Sun H."/>
            <person name="Lindquist E."/>
            <person name="Barry K."/>
            <person name="Riley R."/>
            <person name="Grigoriev I.V."/>
            <person name="Henrissat B."/>
            <person name="Kues U."/>
            <person name="Berka R.M."/>
            <person name="Martinez A.T."/>
            <person name="Covert S.F."/>
            <person name="Blanchette R.A."/>
            <person name="Cullen D."/>
        </authorList>
    </citation>
    <scope>NUCLEOTIDE SEQUENCE [LARGE SCALE GENOMIC DNA]</scope>
    <source>
        <strain evidence="6 7">11061_1 CR5-6</strain>
    </source>
</reference>
<gene>
    <name evidence="6" type="ORF">PHLGIDRAFT_44322</name>
</gene>
<dbReference type="Proteomes" id="UP000053257">
    <property type="component" value="Unassembled WGS sequence"/>
</dbReference>
<dbReference type="SUPFAM" id="SSF50475">
    <property type="entry name" value="FMN-binding split barrel"/>
    <property type="match status" value="1"/>
</dbReference>
<evidence type="ECO:0000256" key="1">
    <source>
        <dbReference type="ARBA" id="ARBA00001917"/>
    </source>
</evidence>
<feature type="domain" description="Flavin reductase like" evidence="5">
    <location>
        <begin position="61"/>
        <end position="220"/>
    </location>
</feature>
<proteinExistence type="inferred from homology"/>
<dbReference type="EMBL" id="KN840552">
    <property type="protein sequence ID" value="KIP05124.1"/>
    <property type="molecule type" value="Genomic_DNA"/>
</dbReference>
<dbReference type="HOGENOM" id="CLU_059021_3_0_1"/>
<evidence type="ECO:0000313" key="6">
    <source>
        <dbReference type="EMBL" id="KIP05124.1"/>
    </source>
</evidence>
<comment type="similarity">
    <text evidence="4">Belongs to the flavoredoxin family.</text>
</comment>
<protein>
    <recommendedName>
        <fullName evidence="5">Flavin reductase like domain-containing protein</fullName>
    </recommendedName>
</protein>
<evidence type="ECO:0000256" key="4">
    <source>
        <dbReference type="ARBA" id="ARBA00038054"/>
    </source>
</evidence>
<keyword evidence="3" id="KW-0288">FMN</keyword>
<name>A0A0C3NJK8_PHLG1</name>
<organism evidence="6 7">
    <name type="scientific">Phlebiopsis gigantea (strain 11061_1 CR5-6)</name>
    <name type="common">White-rot fungus</name>
    <name type="synonym">Peniophora gigantea</name>
    <dbReference type="NCBI Taxonomy" id="745531"/>
    <lineage>
        <taxon>Eukaryota</taxon>
        <taxon>Fungi</taxon>
        <taxon>Dikarya</taxon>
        <taxon>Basidiomycota</taxon>
        <taxon>Agaricomycotina</taxon>
        <taxon>Agaricomycetes</taxon>
        <taxon>Polyporales</taxon>
        <taxon>Phanerochaetaceae</taxon>
        <taxon>Phlebiopsis</taxon>
    </lineage>
</organism>
<feature type="non-terminal residue" evidence="6">
    <location>
        <position position="263"/>
    </location>
</feature>
<evidence type="ECO:0000259" key="5">
    <source>
        <dbReference type="SMART" id="SM00903"/>
    </source>
</evidence>
<dbReference type="InterPro" id="IPR012349">
    <property type="entry name" value="Split_barrel_FMN-bd"/>
</dbReference>
<dbReference type="Pfam" id="PF01613">
    <property type="entry name" value="Flavin_Reduct"/>
    <property type="match status" value="1"/>
</dbReference>
<keyword evidence="2" id="KW-0285">Flavoprotein</keyword>
<dbReference type="Gene3D" id="2.30.110.10">
    <property type="entry name" value="Electron Transport, Fmn-binding Protein, Chain A"/>
    <property type="match status" value="1"/>
</dbReference>
<keyword evidence="7" id="KW-1185">Reference proteome</keyword>
<dbReference type="PANTHER" id="PTHR33798:SF5">
    <property type="entry name" value="FLAVIN REDUCTASE LIKE DOMAIN-CONTAINING PROTEIN"/>
    <property type="match status" value="1"/>
</dbReference>
<accession>A0A0C3NJK8</accession>